<name>A0ABR2H006_9EUKA</name>
<feature type="compositionally biased region" description="Low complexity" evidence="9">
    <location>
        <begin position="229"/>
        <end position="242"/>
    </location>
</feature>
<keyword evidence="5" id="KW-0863">Zinc-finger</keyword>
<dbReference type="EMBL" id="JAPFFF010000052">
    <property type="protein sequence ID" value="KAK8839223.1"/>
    <property type="molecule type" value="Genomic_DNA"/>
</dbReference>
<dbReference type="InterPro" id="IPR044066">
    <property type="entry name" value="TRIAD_supradom"/>
</dbReference>
<protein>
    <submittedName>
        <fullName evidence="11">E3 ubiquitin-protein ligase arih1</fullName>
    </submittedName>
</protein>
<evidence type="ECO:0000256" key="5">
    <source>
        <dbReference type="ARBA" id="ARBA00022771"/>
    </source>
</evidence>
<dbReference type="SUPFAM" id="SSF57850">
    <property type="entry name" value="RING/U-box"/>
    <property type="match status" value="1"/>
</dbReference>
<organism evidence="11 12">
    <name type="scientific">Tritrichomonas musculus</name>
    <dbReference type="NCBI Taxonomy" id="1915356"/>
    <lineage>
        <taxon>Eukaryota</taxon>
        <taxon>Metamonada</taxon>
        <taxon>Parabasalia</taxon>
        <taxon>Tritrichomonadida</taxon>
        <taxon>Tritrichomonadidae</taxon>
        <taxon>Tritrichomonas</taxon>
    </lineage>
</organism>
<keyword evidence="6" id="KW-0833">Ubl conjugation pathway</keyword>
<feature type="domain" description="RING-type" evidence="10">
    <location>
        <begin position="1"/>
        <end position="225"/>
    </location>
</feature>
<dbReference type="Proteomes" id="UP001470230">
    <property type="component" value="Unassembled WGS sequence"/>
</dbReference>
<dbReference type="PANTHER" id="PTHR22770">
    <property type="entry name" value="UBIQUITIN CONJUGATING ENZYME 7 INTERACTING PROTEIN-RELATED"/>
    <property type="match status" value="1"/>
</dbReference>
<proteinExistence type="predicted"/>
<evidence type="ECO:0000256" key="8">
    <source>
        <dbReference type="SAM" id="Coils"/>
    </source>
</evidence>
<dbReference type="PROSITE" id="PS51873">
    <property type="entry name" value="TRIAD"/>
    <property type="match status" value="1"/>
</dbReference>
<dbReference type="Pfam" id="PF22191">
    <property type="entry name" value="IBR_1"/>
    <property type="match status" value="1"/>
</dbReference>
<keyword evidence="3" id="KW-0479">Metal-binding</keyword>
<evidence type="ECO:0000256" key="9">
    <source>
        <dbReference type="SAM" id="MobiDB-lite"/>
    </source>
</evidence>
<feature type="region of interest" description="Disordered" evidence="9">
    <location>
        <begin position="228"/>
        <end position="247"/>
    </location>
</feature>
<keyword evidence="4" id="KW-0677">Repeat</keyword>
<evidence type="ECO:0000256" key="3">
    <source>
        <dbReference type="ARBA" id="ARBA00022723"/>
    </source>
</evidence>
<evidence type="ECO:0000256" key="1">
    <source>
        <dbReference type="ARBA" id="ARBA00004906"/>
    </source>
</evidence>
<dbReference type="InterPro" id="IPR051628">
    <property type="entry name" value="LUBAC_E3_Ligases"/>
</dbReference>
<keyword evidence="12" id="KW-1185">Reference proteome</keyword>
<gene>
    <name evidence="11" type="ORF">M9Y10_032152</name>
</gene>
<dbReference type="SMART" id="SM00647">
    <property type="entry name" value="IBR"/>
    <property type="match status" value="1"/>
</dbReference>
<keyword evidence="2" id="KW-0808">Transferase</keyword>
<feature type="region of interest" description="Disordered" evidence="9">
    <location>
        <begin position="324"/>
        <end position="345"/>
    </location>
</feature>
<evidence type="ECO:0000256" key="2">
    <source>
        <dbReference type="ARBA" id="ARBA00022679"/>
    </source>
</evidence>
<dbReference type="Gene3D" id="1.20.120.1750">
    <property type="match status" value="1"/>
</dbReference>
<evidence type="ECO:0000256" key="7">
    <source>
        <dbReference type="ARBA" id="ARBA00022833"/>
    </source>
</evidence>
<evidence type="ECO:0000259" key="10">
    <source>
        <dbReference type="PROSITE" id="PS51873"/>
    </source>
</evidence>
<accession>A0ABR2H006</accession>
<feature type="coiled-coil region" evidence="8">
    <location>
        <begin position="65"/>
        <end position="92"/>
    </location>
</feature>
<dbReference type="InterPro" id="IPR002867">
    <property type="entry name" value="IBR_dom"/>
</dbReference>
<evidence type="ECO:0000313" key="11">
    <source>
        <dbReference type="EMBL" id="KAK8839223.1"/>
    </source>
</evidence>
<keyword evidence="8" id="KW-0175">Coiled coil</keyword>
<sequence length="363" mass="43605">MHLQDSHAPLTCEQVEKWNQIQEYFTKLEEDQKNWEFKELTLWRYRRRNTQEVVDVYKEFGRQLSEESEEENKREVEEINEIRKQIQQETNEDVIGHLKSKLVDKELAHETKMQIRDQMNKDSLLELLNYPEALTHNTKTYFSHYYEWESAKRENKRKKENSNSDKTKIKYEKAMVKKCPNCQATIVKDGGCNHMVCHSCKYQFCWVCLENWSTHKNYFRCIHEKEDSNSNNNDNSNSNNNDQNELPQFVLIPKKVRVRSRRRRRLPDSQLQYRPLLGRFLRIFLGNVDDDGDSRADRFDNDYNAINMADRMHEIGDDIEYDDEYDDGKKENEEEEENLSDIDHTFTISPLNPKKHCLLFPLE</sequence>
<evidence type="ECO:0000256" key="6">
    <source>
        <dbReference type="ARBA" id="ARBA00022786"/>
    </source>
</evidence>
<evidence type="ECO:0000313" key="12">
    <source>
        <dbReference type="Proteomes" id="UP001470230"/>
    </source>
</evidence>
<reference evidence="11 12" key="1">
    <citation type="submission" date="2024-04" db="EMBL/GenBank/DDBJ databases">
        <title>Tritrichomonas musculus Genome.</title>
        <authorList>
            <person name="Alves-Ferreira E."/>
            <person name="Grigg M."/>
            <person name="Lorenzi H."/>
            <person name="Galac M."/>
        </authorList>
    </citation>
    <scope>NUCLEOTIDE SEQUENCE [LARGE SCALE GENOMIC DNA]</scope>
    <source>
        <strain evidence="11 12">EAF2021</strain>
    </source>
</reference>
<comment type="caution">
    <text evidence="11">The sequence shown here is derived from an EMBL/GenBank/DDBJ whole genome shotgun (WGS) entry which is preliminary data.</text>
</comment>
<keyword evidence="7" id="KW-0862">Zinc</keyword>
<comment type="pathway">
    <text evidence="1">Protein modification; protein ubiquitination.</text>
</comment>
<evidence type="ECO:0000256" key="4">
    <source>
        <dbReference type="ARBA" id="ARBA00022737"/>
    </source>
</evidence>